<dbReference type="CDD" id="cd02440">
    <property type="entry name" value="AdoMet_MTases"/>
    <property type="match status" value="1"/>
</dbReference>
<gene>
    <name evidence="8" type="primary">cbiE</name>
    <name evidence="8" type="ORF">FNQ90_23260</name>
</gene>
<dbReference type="InterPro" id="IPR012818">
    <property type="entry name" value="CbiE"/>
</dbReference>
<dbReference type="InterPro" id="IPR006365">
    <property type="entry name" value="Cbl_synth_CobL"/>
</dbReference>
<dbReference type="AlphaFoldDB" id="A0A7W3THN2"/>
<protein>
    <submittedName>
        <fullName evidence="8">Precorrin-6y C5,15-methyltransferase (Decarboxylating) subunit CbiE</fullName>
    </submittedName>
</protein>
<dbReference type="GO" id="GO:0008276">
    <property type="term" value="F:protein methyltransferase activity"/>
    <property type="evidence" value="ECO:0007669"/>
    <property type="project" value="InterPro"/>
</dbReference>
<dbReference type="Gene3D" id="3.40.1010.10">
    <property type="entry name" value="Cobalt-precorrin-4 Transmethylase, Domain 1"/>
    <property type="match status" value="1"/>
</dbReference>
<dbReference type="InterPro" id="IPR029063">
    <property type="entry name" value="SAM-dependent_MTases_sf"/>
</dbReference>
<dbReference type="CDD" id="cd11644">
    <property type="entry name" value="Precorrin-6Y-MT"/>
    <property type="match status" value="1"/>
</dbReference>
<evidence type="ECO:0000256" key="5">
    <source>
        <dbReference type="ARBA" id="ARBA00022691"/>
    </source>
</evidence>
<dbReference type="InterPro" id="IPR035996">
    <property type="entry name" value="4pyrrol_Methylase_sf"/>
</dbReference>
<feature type="region of interest" description="Disordered" evidence="6">
    <location>
        <begin position="179"/>
        <end position="204"/>
    </location>
</feature>
<evidence type="ECO:0000313" key="8">
    <source>
        <dbReference type="EMBL" id="MBB0246962.1"/>
    </source>
</evidence>
<comment type="caution">
    <text evidence="8">The sequence shown here is derived from an EMBL/GenBank/DDBJ whole genome shotgun (WGS) entry which is preliminary data.</text>
</comment>
<feature type="domain" description="Tetrapyrrole methylase" evidence="7">
    <location>
        <begin position="2"/>
        <end position="187"/>
    </location>
</feature>
<evidence type="ECO:0000259" key="7">
    <source>
        <dbReference type="Pfam" id="PF00590"/>
    </source>
</evidence>
<reference evidence="9" key="1">
    <citation type="submission" date="2019-10" db="EMBL/GenBank/DDBJ databases">
        <title>Streptomyces sp. nov., a novel actinobacterium isolated from alkaline environment.</title>
        <authorList>
            <person name="Golinska P."/>
        </authorList>
    </citation>
    <scope>NUCLEOTIDE SEQUENCE [LARGE SCALE GENOMIC DNA]</scope>
    <source>
        <strain evidence="9">DSM 42118</strain>
    </source>
</reference>
<dbReference type="Proteomes" id="UP000538929">
    <property type="component" value="Unassembled WGS sequence"/>
</dbReference>
<comment type="pathway">
    <text evidence="1">Cofactor biosynthesis; adenosylcobalamin biosynthesis.</text>
</comment>
<dbReference type="SUPFAM" id="SSF53335">
    <property type="entry name" value="S-adenosyl-L-methionine-dependent methyltransferases"/>
    <property type="match status" value="1"/>
</dbReference>
<proteinExistence type="predicted"/>
<dbReference type="PANTHER" id="PTHR43182:SF1">
    <property type="entry name" value="COBALT-PRECORRIN-7 C(5)-METHYLTRANSFERASE"/>
    <property type="match status" value="1"/>
</dbReference>
<keyword evidence="3 8" id="KW-0489">Methyltransferase</keyword>
<keyword evidence="5" id="KW-0949">S-adenosyl-L-methionine</keyword>
<evidence type="ECO:0000256" key="2">
    <source>
        <dbReference type="ARBA" id="ARBA00022573"/>
    </source>
</evidence>
<dbReference type="InterPro" id="IPR050714">
    <property type="entry name" value="Cobalamin_biosynth_MTase"/>
</dbReference>
<evidence type="ECO:0000256" key="1">
    <source>
        <dbReference type="ARBA" id="ARBA00004953"/>
    </source>
</evidence>
<dbReference type="NCBIfam" id="TIGR02467">
    <property type="entry name" value="CbiE"/>
    <property type="match status" value="1"/>
</dbReference>
<evidence type="ECO:0000256" key="4">
    <source>
        <dbReference type="ARBA" id="ARBA00022679"/>
    </source>
</evidence>
<keyword evidence="4 8" id="KW-0808">Transferase</keyword>
<dbReference type="InterPro" id="IPR014776">
    <property type="entry name" value="4pyrrole_Mease_sub2"/>
</dbReference>
<accession>A0A7W3THN2</accession>
<dbReference type="UniPathway" id="UPA00148"/>
<dbReference type="Gene3D" id="3.30.950.10">
    <property type="entry name" value="Methyltransferase, Cobalt-precorrin-4 Transmethylase, Domain 2"/>
    <property type="match status" value="1"/>
</dbReference>
<evidence type="ECO:0000313" key="9">
    <source>
        <dbReference type="Proteomes" id="UP000538929"/>
    </source>
</evidence>
<dbReference type="PANTHER" id="PTHR43182">
    <property type="entry name" value="COBALT-PRECORRIN-6B C(15)-METHYLTRANSFERASE (DECARBOXYLATING)"/>
    <property type="match status" value="1"/>
</dbReference>
<sequence>MTVVGLGADGLAGLADTARAALRTAEVIIGGRRQLDLLPPADAPEGCPGERVPWPSPLRPAVPRLLAAHRDRRIAVMASGDPMHFGIGRALVEELGVGGVRVLPHPSSISLACARLGWPVEDTEVVTLVGRPLASLTAALHPGRRVLVLSAGADTPARVVELLRDRGFGSTRVRLLEQLGGPGERLLDDPDGTPAAEWDEPPGDPLNVVALECRRDPDAPGPRLGLVPGLPDEAYEHDGQLTKRYVRAVTLAALAPAPGELLWDIGGGAGSVAVEWLRAHPACRAVTVERDPGRAARIARNAETLGVPRLRVVTGTAPGALAGLPTPDAIFIGGGLTASGLLDACWRALPPGGRLVANTVTLESEALLAERRRRHGGELIRLQLGRARPVGGFTGWTQAMPVTQWSVT</sequence>
<dbReference type="EMBL" id="VKHT01001249">
    <property type="protein sequence ID" value="MBB0246962.1"/>
    <property type="molecule type" value="Genomic_DNA"/>
</dbReference>
<dbReference type="InterPro" id="IPR000878">
    <property type="entry name" value="4pyrrol_Mease"/>
</dbReference>
<evidence type="ECO:0000256" key="6">
    <source>
        <dbReference type="SAM" id="MobiDB-lite"/>
    </source>
</evidence>
<feature type="non-terminal residue" evidence="8">
    <location>
        <position position="408"/>
    </location>
</feature>
<evidence type="ECO:0000256" key="3">
    <source>
        <dbReference type="ARBA" id="ARBA00022603"/>
    </source>
</evidence>
<dbReference type="SUPFAM" id="SSF53790">
    <property type="entry name" value="Tetrapyrrole methylase"/>
    <property type="match status" value="1"/>
</dbReference>
<dbReference type="Gene3D" id="3.40.50.150">
    <property type="entry name" value="Vaccinia Virus protein VP39"/>
    <property type="match status" value="1"/>
</dbReference>
<dbReference type="Pfam" id="PF00590">
    <property type="entry name" value="TP_methylase"/>
    <property type="match status" value="1"/>
</dbReference>
<dbReference type="InterPro" id="IPR014777">
    <property type="entry name" value="4pyrrole_Mease_sub1"/>
</dbReference>
<organism evidence="8 9">
    <name type="scientific">Streptomyces alkaliphilus</name>
    <dbReference type="NCBI Taxonomy" id="1472722"/>
    <lineage>
        <taxon>Bacteria</taxon>
        <taxon>Bacillati</taxon>
        <taxon>Actinomycetota</taxon>
        <taxon>Actinomycetes</taxon>
        <taxon>Kitasatosporales</taxon>
        <taxon>Streptomycetaceae</taxon>
        <taxon>Streptomyces</taxon>
    </lineage>
</organism>
<dbReference type="PIRSF" id="PIRSF036428">
    <property type="entry name" value="CobL"/>
    <property type="match status" value="1"/>
</dbReference>
<dbReference type="InterPro" id="IPR014008">
    <property type="entry name" value="Cbl_synth_MTase_CbiT"/>
</dbReference>
<dbReference type="GO" id="GO:0032259">
    <property type="term" value="P:methylation"/>
    <property type="evidence" value="ECO:0007669"/>
    <property type="project" value="UniProtKB-KW"/>
</dbReference>
<name>A0A7W3THN2_9ACTN</name>
<keyword evidence="9" id="KW-1185">Reference proteome</keyword>
<keyword evidence="2" id="KW-0169">Cobalamin biosynthesis</keyword>
<dbReference type="GO" id="GO:0009236">
    <property type="term" value="P:cobalamin biosynthetic process"/>
    <property type="evidence" value="ECO:0007669"/>
    <property type="project" value="UniProtKB-UniPathway"/>
</dbReference>
<dbReference type="NCBIfam" id="TIGR02469">
    <property type="entry name" value="CbiT"/>
    <property type="match status" value="1"/>
</dbReference>